<name>A0A2S6APC7_9NOCA</name>
<organism evidence="1 2">
    <name type="scientific">Nocardia nova</name>
    <dbReference type="NCBI Taxonomy" id="37330"/>
    <lineage>
        <taxon>Bacteria</taxon>
        <taxon>Bacillati</taxon>
        <taxon>Actinomycetota</taxon>
        <taxon>Actinomycetes</taxon>
        <taxon>Mycobacteriales</taxon>
        <taxon>Nocardiaceae</taxon>
        <taxon>Nocardia</taxon>
    </lineage>
</organism>
<dbReference type="AlphaFoldDB" id="A0A2S6APC7"/>
<proteinExistence type="predicted"/>
<protein>
    <recommendedName>
        <fullName evidence="3">ESX-1 secretion-associated protein</fullName>
    </recommendedName>
</protein>
<evidence type="ECO:0000313" key="1">
    <source>
        <dbReference type="EMBL" id="PPJ37059.1"/>
    </source>
</evidence>
<dbReference type="Proteomes" id="UP000239874">
    <property type="component" value="Unassembled WGS sequence"/>
</dbReference>
<dbReference type="EMBL" id="PSZC01000011">
    <property type="protein sequence ID" value="PPJ37059.1"/>
    <property type="molecule type" value="Genomic_DNA"/>
</dbReference>
<dbReference type="OrthoDB" id="4567943at2"/>
<accession>A0A2S6APC7</accession>
<reference evidence="1 2" key="1">
    <citation type="submission" date="2018-02" db="EMBL/GenBank/DDBJ databases">
        <title>8 Nocardia nova and 1 Nocardia cyriacigeorgica strain used for evolution to TMP-SMX.</title>
        <authorList>
            <person name="Mehta H."/>
            <person name="Weng J."/>
            <person name="Shamoo Y."/>
        </authorList>
    </citation>
    <scope>NUCLEOTIDE SEQUENCE [LARGE SCALE GENOMIC DNA]</scope>
    <source>
        <strain evidence="1 2">MDA3139</strain>
    </source>
</reference>
<evidence type="ECO:0000313" key="2">
    <source>
        <dbReference type="Proteomes" id="UP000239874"/>
    </source>
</evidence>
<gene>
    <name evidence="1" type="ORF">C5E45_17775</name>
</gene>
<dbReference type="RefSeq" id="WP_104375936.1">
    <property type="nucleotide sequence ID" value="NZ_PSZC01000011.1"/>
</dbReference>
<comment type="caution">
    <text evidence="1">The sequence shown here is derived from an EMBL/GenBank/DDBJ whole genome shotgun (WGS) entry which is preliminary data.</text>
</comment>
<sequence length="102" mass="11168">MLQADIDELNKLVRTLKDVATQVDGIAIRKTGDEITAALPGCTIGPACAQLGEFTEGAWLRVAERIRALSDLVTKSANMYAATDEQFKQLLDTMDFHTRGNQ</sequence>
<evidence type="ECO:0008006" key="3">
    <source>
        <dbReference type="Google" id="ProtNLM"/>
    </source>
</evidence>